<dbReference type="PANTHER" id="PTHR33755">
    <property type="entry name" value="TOXIN PARE1-RELATED"/>
    <property type="match status" value="1"/>
</dbReference>
<reference evidence="2 3" key="1">
    <citation type="submission" date="2021-06" db="EMBL/GenBank/DDBJ databases">
        <title>Rheinheimera indica sp. nov., isolated from deep-sea sediment.</title>
        <authorList>
            <person name="Wang Z."/>
            <person name="Zhang X.-Y."/>
        </authorList>
    </citation>
    <scope>NUCLEOTIDE SEQUENCE [LARGE SCALE GENOMIC DNA]</scope>
    <source>
        <strain evidence="2 3">SM2107</strain>
    </source>
</reference>
<dbReference type="PANTHER" id="PTHR33755:SF9">
    <property type="entry name" value="TOXIN PARE1"/>
    <property type="match status" value="1"/>
</dbReference>
<evidence type="ECO:0000313" key="2">
    <source>
        <dbReference type="EMBL" id="MBV2128738.1"/>
    </source>
</evidence>
<evidence type="ECO:0000313" key="3">
    <source>
        <dbReference type="Proteomes" id="UP000704611"/>
    </source>
</evidence>
<dbReference type="RefSeq" id="WP_217668372.1">
    <property type="nucleotide sequence ID" value="NZ_JAHRID010000002.1"/>
</dbReference>
<dbReference type="InterPro" id="IPR051803">
    <property type="entry name" value="TA_system_RelE-like_toxin"/>
</dbReference>
<dbReference type="Pfam" id="PF05016">
    <property type="entry name" value="ParE_toxin"/>
    <property type="match status" value="1"/>
</dbReference>
<dbReference type="InterPro" id="IPR028344">
    <property type="entry name" value="ParE1/4"/>
</dbReference>
<comment type="similarity">
    <text evidence="1">Belongs to the RelE toxin family.</text>
</comment>
<dbReference type="PIRSF" id="PIRSF029218">
    <property type="entry name" value="ParE"/>
    <property type="match status" value="1"/>
</dbReference>
<dbReference type="Proteomes" id="UP000704611">
    <property type="component" value="Unassembled WGS sequence"/>
</dbReference>
<dbReference type="EMBL" id="JAHRID010000002">
    <property type="protein sequence ID" value="MBV2128738.1"/>
    <property type="molecule type" value="Genomic_DNA"/>
</dbReference>
<organism evidence="2 3">
    <name type="scientific">Arsukibacterium indicum</name>
    <dbReference type="NCBI Taxonomy" id="2848612"/>
    <lineage>
        <taxon>Bacteria</taxon>
        <taxon>Pseudomonadati</taxon>
        <taxon>Pseudomonadota</taxon>
        <taxon>Gammaproteobacteria</taxon>
        <taxon>Chromatiales</taxon>
        <taxon>Chromatiaceae</taxon>
        <taxon>Arsukibacterium</taxon>
    </lineage>
</organism>
<proteinExistence type="inferred from homology"/>
<name>A0ABS6MIV4_9GAMM</name>
<accession>A0ABS6MIV4</accession>
<evidence type="ECO:0000256" key="1">
    <source>
        <dbReference type="PIRNR" id="PIRNR029218"/>
    </source>
</evidence>
<sequence length="106" mass="12417">MPAYKLIIAPAAKNDLKDIYQHGLRQWGQAQSDSYLLAIKHQLWLLTEQPLIGVERPELLPHIRSLPIQSHILFYRVTANQLEVIRVLHARQDPQRHMHGFRKAIR</sequence>
<comment type="caution">
    <text evidence="2">The sequence shown here is derived from an EMBL/GenBank/DDBJ whole genome shotgun (WGS) entry which is preliminary data.</text>
</comment>
<protein>
    <recommendedName>
        <fullName evidence="1">Toxin</fullName>
    </recommendedName>
</protein>
<dbReference type="InterPro" id="IPR007712">
    <property type="entry name" value="RelE/ParE_toxin"/>
</dbReference>
<gene>
    <name evidence="2" type="ORF">KQY15_06475</name>
</gene>
<keyword evidence="3" id="KW-1185">Reference proteome</keyword>